<gene>
    <name evidence="3" type="primary">manX</name>
    <name evidence="3" type="ORF">Thiowin_00319</name>
</gene>
<organism evidence="3 4">
    <name type="scientific">Thiorhodovibrio winogradskyi</name>
    <dbReference type="NCBI Taxonomy" id="77007"/>
    <lineage>
        <taxon>Bacteria</taxon>
        <taxon>Pseudomonadati</taxon>
        <taxon>Pseudomonadota</taxon>
        <taxon>Gammaproteobacteria</taxon>
        <taxon>Chromatiales</taxon>
        <taxon>Chromatiaceae</taxon>
        <taxon>Thiorhodovibrio</taxon>
    </lineage>
</organism>
<dbReference type="PANTHER" id="PTHR33799:SF1">
    <property type="entry name" value="PTS SYSTEM MANNOSE-SPECIFIC EIIAB COMPONENT-RELATED"/>
    <property type="match status" value="1"/>
</dbReference>
<dbReference type="InterPro" id="IPR051471">
    <property type="entry name" value="Bacterial_PTS_sugar_comp"/>
</dbReference>
<dbReference type="Gene3D" id="3.40.50.510">
    <property type="entry name" value="Phosphotransferase system, mannose-type IIA component"/>
    <property type="match status" value="1"/>
</dbReference>
<dbReference type="InterPro" id="IPR004701">
    <property type="entry name" value="PTS_EIIA_man-typ"/>
</dbReference>
<dbReference type="Proteomes" id="UP001432180">
    <property type="component" value="Chromosome"/>
</dbReference>
<name>A0ABZ0S429_9GAMM</name>
<keyword evidence="4" id="KW-1185">Reference proteome</keyword>
<dbReference type="Pfam" id="PF03610">
    <property type="entry name" value="EIIA-man"/>
    <property type="match status" value="1"/>
</dbReference>
<dbReference type="PANTHER" id="PTHR33799">
    <property type="entry name" value="PTS PERMEASE-RELATED-RELATED"/>
    <property type="match status" value="1"/>
</dbReference>
<dbReference type="EMBL" id="CP121472">
    <property type="protein sequence ID" value="WPL15423.1"/>
    <property type="molecule type" value="Genomic_DNA"/>
</dbReference>
<dbReference type="RefSeq" id="WP_328985998.1">
    <property type="nucleotide sequence ID" value="NZ_CP121472.1"/>
</dbReference>
<accession>A0ABZ0S429</accession>
<dbReference type="PROSITE" id="PS51096">
    <property type="entry name" value="PTS_EIIA_TYPE_4"/>
    <property type="match status" value="1"/>
</dbReference>
<dbReference type="SUPFAM" id="SSF53062">
    <property type="entry name" value="PTS system fructose IIA component-like"/>
    <property type="match status" value="1"/>
</dbReference>
<proteinExistence type="predicted"/>
<evidence type="ECO:0000259" key="2">
    <source>
        <dbReference type="PROSITE" id="PS51096"/>
    </source>
</evidence>
<feature type="domain" description="PTS EIIA type-4" evidence="2">
    <location>
        <begin position="2"/>
        <end position="124"/>
    </location>
</feature>
<dbReference type="InterPro" id="IPR036662">
    <property type="entry name" value="PTS_EIIA_man-typ_sf"/>
</dbReference>
<keyword evidence="1" id="KW-0808">Transferase</keyword>
<evidence type="ECO:0000256" key="1">
    <source>
        <dbReference type="ARBA" id="ARBA00022679"/>
    </source>
</evidence>
<sequence length="143" mass="15287">MSVSLLVITHNQIGAELLTTATRMFGRCPLAASAINVTEYDDPDQLQALATRLANELDDGSGLLILTDLFGSTPSNVANSIRQGHQVRVLTGVNLPMLVRALNYHSLDLGGITEKALSGGREGVLLCQLNEPQSQPAEIRPLI</sequence>
<evidence type="ECO:0000313" key="3">
    <source>
        <dbReference type="EMBL" id="WPL15423.1"/>
    </source>
</evidence>
<evidence type="ECO:0000313" key="4">
    <source>
        <dbReference type="Proteomes" id="UP001432180"/>
    </source>
</evidence>
<protein>
    <submittedName>
        <fullName evidence="3">EIIAB-Man</fullName>
    </submittedName>
</protein>
<reference evidence="3 4" key="1">
    <citation type="journal article" date="2023" name="Microorganisms">
        <title>Thiorhodovibrio frisius and Trv. litoralis spp. nov., Two Novel Members from a Clade of Fastidious Purple Sulfur Bacteria That Exhibit Unique Red-Shifted Light-Harvesting Capabilities.</title>
        <authorList>
            <person name="Methner A."/>
            <person name="Kuzyk S.B."/>
            <person name="Petersen J."/>
            <person name="Bauer S."/>
            <person name="Brinkmann H."/>
            <person name="Sichau K."/>
            <person name="Wanner G."/>
            <person name="Wolf J."/>
            <person name="Neumann-Schaal M."/>
            <person name="Henke P."/>
            <person name="Tank M."/>
            <person name="Sproer C."/>
            <person name="Bunk B."/>
            <person name="Overmann J."/>
        </authorList>
    </citation>
    <scope>NUCLEOTIDE SEQUENCE [LARGE SCALE GENOMIC DNA]</scope>
    <source>
        <strain evidence="3 4">DSM 6702</strain>
    </source>
</reference>